<dbReference type="EMBL" id="CP001968">
    <property type="protein sequence ID" value="ADD69093.1"/>
    <property type="molecule type" value="Genomic_DNA"/>
</dbReference>
<dbReference type="RefSeq" id="WP_013011595.1">
    <property type="nucleotide sequence ID" value="NC_013943.1"/>
</dbReference>
<reference evidence="2 3" key="1">
    <citation type="journal article" date="2010" name="Stand. Genomic Sci.">
        <title>Complete genome sequence of Denitrovibrio acetiphilus type strain (N2460).</title>
        <authorList>
            <person name="Kiss H."/>
            <person name="Lang E."/>
            <person name="Lapidus A."/>
            <person name="Copeland A."/>
            <person name="Nolan M."/>
            <person name="Glavina Del Rio T."/>
            <person name="Chen F."/>
            <person name="Lucas S."/>
            <person name="Tice H."/>
            <person name="Cheng J.F."/>
            <person name="Han C."/>
            <person name="Goodwin L."/>
            <person name="Pitluck S."/>
            <person name="Liolios K."/>
            <person name="Pati A."/>
            <person name="Ivanova N."/>
            <person name="Mavromatis K."/>
            <person name="Chen A."/>
            <person name="Palaniappan K."/>
            <person name="Land M."/>
            <person name="Hauser L."/>
            <person name="Chang Y.J."/>
            <person name="Jeffries C.D."/>
            <person name="Detter J.C."/>
            <person name="Brettin T."/>
            <person name="Spring S."/>
            <person name="Rohde M."/>
            <person name="Goker M."/>
            <person name="Woyke T."/>
            <person name="Bristow J."/>
            <person name="Eisen J.A."/>
            <person name="Markowitz V."/>
            <person name="Hugenholtz P."/>
            <person name="Kyrpides N.C."/>
            <person name="Klenk H.P."/>
        </authorList>
    </citation>
    <scope>NUCLEOTIDE SEQUENCE [LARGE SCALE GENOMIC DNA]</scope>
    <source>
        <strain evidence="3">DSM 12809 / NBRC 114555 / N2460</strain>
    </source>
</reference>
<organism evidence="2 3">
    <name type="scientific">Denitrovibrio acetiphilus (strain DSM 12809 / NBRC 114555 / N2460)</name>
    <dbReference type="NCBI Taxonomy" id="522772"/>
    <lineage>
        <taxon>Bacteria</taxon>
        <taxon>Pseudomonadati</taxon>
        <taxon>Deferribacterota</taxon>
        <taxon>Deferribacteres</taxon>
        <taxon>Deferribacterales</taxon>
        <taxon>Geovibrionaceae</taxon>
        <taxon>Denitrovibrio</taxon>
    </lineage>
</organism>
<dbReference type="eggNOG" id="ENOG5031AG6">
    <property type="taxonomic scope" value="Bacteria"/>
</dbReference>
<dbReference type="Proteomes" id="UP000002012">
    <property type="component" value="Chromosome"/>
</dbReference>
<dbReference type="PaxDb" id="522772-Dacet_2331"/>
<evidence type="ECO:0000313" key="3">
    <source>
        <dbReference type="Proteomes" id="UP000002012"/>
    </source>
</evidence>
<keyword evidence="3" id="KW-1185">Reference proteome</keyword>
<keyword evidence="1" id="KW-0732">Signal</keyword>
<proteinExistence type="predicted"/>
<feature type="signal peptide" evidence="1">
    <location>
        <begin position="1"/>
        <end position="22"/>
    </location>
</feature>
<gene>
    <name evidence="2" type="ordered locus">Dacet_2331</name>
</gene>
<sequence precursor="true">MFRKILLTIAAFTLLLPLDSYAGIFNLEIVANPGEATEDIYTQSFSSVEDVIDNLDTDKITQNITNYNEDVTAANATIDFRGVPIYLTMAENSTQITLTIPSIGVTEVFDGVDRDDSVDEMEDWLKENGAGAVTKLMQELAAETPTDPVAGNPTSLQSRMVAMDYMYGVNSDEAIEMNTSGMGNSGSINANMISVFSRYSNYDLDGVSSSSYGLPLAYTVRFDGSKNSLSFRLPISYVDVDGSEAYNFGLGLGFTYFINNDWSMTPAVGYGAVGSVDLASVAQIISGSLTSSYNFHLGRLTLTMGNMAGRYETIPFKYGDYDIDVDIQNTVIRNGLNLNIPSDGLAKDTSFEIFVTDTRYFGSELYVDAYNEIGVSYGFAKVKDKETSKGVRKTMRKLRLGVTYMFAPDVTGYTVNLGFAF</sequence>
<dbReference type="OrthoDB" id="7462457at2"/>
<evidence type="ECO:0000256" key="1">
    <source>
        <dbReference type="SAM" id="SignalP"/>
    </source>
</evidence>
<dbReference type="HOGENOM" id="CLU_053816_0_0_0"/>
<evidence type="ECO:0008006" key="4">
    <source>
        <dbReference type="Google" id="ProtNLM"/>
    </source>
</evidence>
<evidence type="ECO:0000313" key="2">
    <source>
        <dbReference type="EMBL" id="ADD69093.1"/>
    </source>
</evidence>
<dbReference type="AlphaFoldDB" id="D4H3J1"/>
<dbReference type="KEGG" id="dap:Dacet_2331"/>
<protein>
    <recommendedName>
        <fullName evidence="4">Autotransporter domain-containing protein</fullName>
    </recommendedName>
</protein>
<name>D4H3J1_DENA2</name>
<accession>D4H3J1</accession>
<feature type="chain" id="PRO_5003057617" description="Autotransporter domain-containing protein" evidence="1">
    <location>
        <begin position="23"/>
        <end position="421"/>
    </location>
</feature>
<dbReference type="InParanoid" id="D4H3J1"/>